<keyword evidence="3" id="KW-1185">Reference proteome</keyword>
<feature type="domain" description="VOC" evidence="1">
    <location>
        <begin position="9"/>
        <end position="122"/>
    </location>
</feature>
<reference evidence="2" key="2">
    <citation type="submission" date="2020-09" db="EMBL/GenBank/DDBJ databases">
        <authorList>
            <person name="Sun Q."/>
            <person name="Ohkuma M."/>
        </authorList>
    </citation>
    <scope>NUCLEOTIDE SEQUENCE</scope>
    <source>
        <strain evidence="2">JCM 3090</strain>
    </source>
</reference>
<dbReference type="Pfam" id="PF18029">
    <property type="entry name" value="Glyoxalase_6"/>
    <property type="match status" value="1"/>
</dbReference>
<dbReference type="EMBL" id="BMQB01000001">
    <property type="protein sequence ID" value="GGJ74605.1"/>
    <property type="molecule type" value="Genomic_DNA"/>
</dbReference>
<evidence type="ECO:0000259" key="1">
    <source>
        <dbReference type="PROSITE" id="PS51819"/>
    </source>
</evidence>
<dbReference type="PROSITE" id="PS51819">
    <property type="entry name" value="VOC"/>
    <property type="match status" value="2"/>
</dbReference>
<dbReference type="InterPro" id="IPR041581">
    <property type="entry name" value="Glyoxalase_6"/>
</dbReference>
<dbReference type="InterPro" id="IPR004360">
    <property type="entry name" value="Glyas_Fos-R_dOase_dom"/>
</dbReference>
<dbReference type="SUPFAM" id="SSF54593">
    <property type="entry name" value="Glyoxalase/Bleomycin resistance protein/Dihydroxybiphenyl dioxygenase"/>
    <property type="match status" value="2"/>
</dbReference>
<sequence length="255" mass="26569">MTNTYAPGTPSWIELGTTDIAGAKEFYHGTLGWTFEEIGPEAHGYLLVRSHGQLVGGLGQATDAARGTSWVVYFAVDDAEEAAGRADGAGGKVVVGAMDVLDKGRMAVLQDPAGAYFSVWQPTGLAGAERVNADGGLCWAELMTSDIAAAKRFYGETLGLSPRDISAEGVDYTLFEVGGTAVAGGSGIRADQGDIPPHWSVYIAVDDCDATADRAIALGATEALRETAPPGRMAIMHDPQGGKFCIITPDPTFTP</sequence>
<gene>
    <name evidence="2" type="ORF">GCM10010123_00730</name>
</gene>
<organism evidence="2 3">
    <name type="scientific">Pilimelia anulata</name>
    <dbReference type="NCBI Taxonomy" id="53371"/>
    <lineage>
        <taxon>Bacteria</taxon>
        <taxon>Bacillati</taxon>
        <taxon>Actinomycetota</taxon>
        <taxon>Actinomycetes</taxon>
        <taxon>Micromonosporales</taxon>
        <taxon>Micromonosporaceae</taxon>
        <taxon>Pilimelia</taxon>
    </lineage>
</organism>
<dbReference type="AlphaFoldDB" id="A0A8J3AYC0"/>
<comment type="caution">
    <text evidence="2">The sequence shown here is derived from an EMBL/GenBank/DDBJ whole genome shotgun (WGS) entry which is preliminary data.</text>
</comment>
<dbReference type="RefSeq" id="WP_189167970.1">
    <property type="nucleotide sequence ID" value="NZ_BMQB01000001.1"/>
</dbReference>
<proteinExistence type="predicted"/>
<reference evidence="2" key="1">
    <citation type="journal article" date="2014" name="Int. J. Syst. Evol. Microbiol.">
        <title>Complete genome sequence of Corynebacterium casei LMG S-19264T (=DSM 44701T), isolated from a smear-ripened cheese.</title>
        <authorList>
            <consortium name="US DOE Joint Genome Institute (JGI-PGF)"/>
            <person name="Walter F."/>
            <person name="Albersmeier A."/>
            <person name="Kalinowski J."/>
            <person name="Ruckert C."/>
        </authorList>
    </citation>
    <scope>NUCLEOTIDE SEQUENCE</scope>
    <source>
        <strain evidence="2">JCM 3090</strain>
    </source>
</reference>
<name>A0A8J3AYC0_9ACTN</name>
<dbReference type="Gene3D" id="3.10.180.10">
    <property type="entry name" value="2,3-Dihydroxybiphenyl 1,2-Dioxygenase, domain 1"/>
    <property type="match status" value="2"/>
</dbReference>
<dbReference type="Pfam" id="PF00903">
    <property type="entry name" value="Glyoxalase"/>
    <property type="match status" value="1"/>
</dbReference>
<dbReference type="Proteomes" id="UP000649739">
    <property type="component" value="Unassembled WGS sequence"/>
</dbReference>
<dbReference type="InterPro" id="IPR037523">
    <property type="entry name" value="VOC_core"/>
</dbReference>
<evidence type="ECO:0000313" key="3">
    <source>
        <dbReference type="Proteomes" id="UP000649739"/>
    </source>
</evidence>
<dbReference type="CDD" id="cd07247">
    <property type="entry name" value="SgaA_N_like"/>
    <property type="match status" value="2"/>
</dbReference>
<protein>
    <submittedName>
        <fullName evidence="2">Hydroxylase</fullName>
    </submittedName>
</protein>
<dbReference type="PANTHER" id="PTHR33993:SF10">
    <property type="entry name" value="CONSERVED PROTEIN"/>
    <property type="match status" value="1"/>
</dbReference>
<evidence type="ECO:0000313" key="2">
    <source>
        <dbReference type="EMBL" id="GGJ74605.1"/>
    </source>
</evidence>
<dbReference type="InterPro" id="IPR052164">
    <property type="entry name" value="Anthracycline_SecMetBiosynth"/>
</dbReference>
<feature type="domain" description="VOC" evidence="1">
    <location>
        <begin position="136"/>
        <end position="249"/>
    </location>
</feature>
<accession>A0A8J3AYC0</accession>
<dbReference type="PANTHER" id="PTHR33993">
    <property type="entry name" value="GLYOXALASE-RELATED"/>
    <property type="match status" value="1"/>
</dbReference>
<dbReference type="InterPro" id="IPR029068">
    <property type="entry name" value="Glyas_Bleomycin-R_OHBP_Dase"/>
</dbReference>